<dbReference type="Proteomes" id="UP000298631">
    <property type="component" value="Chromosome"/>
</dbReference>
<dbReference type="AlphaFoldDB" id="A0A4V1E106"/>
<evidence type="ECO:0000256" key="3">
    <source>
        <dbReference type="ARBA" id="ARBA00023004"/>
    </source>
</evidence>
<name>A0A4V1E106_9RHOB</name>
<dbReference type="EMBL" id="CP039964">
    <property type="protein sequence ID" value="QCO56464.1"/>
    <property type="molecule type" value="Genomic_DNA"/>
</dbReference>
<dbReference type="GO" id="GO:0009055">
    <property type="term" value="F:electron transfer activity"/>
    <property type="evidence" value="ECO:0007669"/>
    <property type="project" value="InterPro"/>
</dbReference>
<dbReference type="SUPFAM" id="SSF46626">
    <property type="entry name" value="Cytochrome c"/>
    <property type="match status" value="1"/>
</dbReference>
<evidence type="ECO:0000256" key="4">
    <source>
        <dbReference type="PROSITE-ProRule" id="PRU00433"/>
    </source>
</evidence>
<gene>
    <name evidence="6" type="ORF">EOK75_01985</name>
</gene>
<evidence type="ECO:0000313" key="7">
    <source>
        <dbReference type="Proteomes" id="UP000298631"/>
    </source>
</evidence>
<reference evidence="6 7" key="1">
    <citation type="submission" date="2019-05" db="EMBL/GenBank/DDBJ databases">
        <title>Pseudorhodobacter turbinis sp. nov., isolated from the gut of the Korean turban shell.</title>
        <authorList>
            <person name="Jeong Y.-S."/>
            <person name="Kang W.-R."/>
            <person name="Bae J.-W."/>
        </authorList>
    </citation>
    <scope>NUCLEOTIDE SEQUENCE [LARGE SCALE GENOMIC DNA]</scope>
    <source>
        <strain evidence="6 7">S12M18</strain>
    </source>
</reference>
<dbReference type="PROSITE" id="PS51007">
    <property type="entry name" value="CYTC"/>
    <property type="match status" value="1"/>
</dbReference>
<dbReference type="Pfam" id="PF00034">
    <property type="entry name" value="Cytochrom_C"/>
    <property type="match status" value="1"/>
</dbReference>
<organism evidence="6 7">
    <name type="scientific">Pseudorhodobacter turbinis</name>
    <dbReference type="NCBI Taxonomy" id="2500533"/>
    <lineage>
        <taxon>Bacteria</taxon>
        <taxon>Pseudomonadati</taxon>
        <taxon>Pseudomonadota</taxon>
        <taxon>Alphaproteobacteria</taxon>
        <taxon>Rhodobacterales</taxon>
        <taxon>Paracoccaceae</taxon>
        <taxon>Pseudorhodobacter</taxon>
    </lineage>
</organism>
<protein>
    <submittedName>
        <fullName evidence="6">Cytochrome c</fullName>
    </submittedName>
</protein>
<accession>A0A4V1E106</accession>
<dbReference type="InterPro" id="IPR009056">
    <property type="entry name" value="Cyt_c-like_dom"/>
</dbReference>
<dbReference type="OrthoDB" id="5514238at2"/>
<dbReference type="Gene3D" id="1.10.760.10">
    <property type="entry name" value="Cytochrome c-like domain"/>
    <property type="match status" value="1"/>
</dbReference>
<dbReference type="GO" id="GO:0046872">
    <property type="term" value="F:metal ion binding"/>
    <property type="evidence" value="ECO:0007669"/>
    <property type="project" value="UniProtKB-KW"/>
</dbReference>
<keyword evidence="2 4" id="KW-0479">Metal-binding</keyword>
<dbReference type="InterPro" id="IPR036909">
    <property type="entry name" value="Cyt_c-like_dom_sf"/>
</dbReference>
<evidence type="ECO:0000313" key="6">
    <source>
        <dbReference type="EMBL" id="QCO56464.1"/>
    </source>
</evidence>
<dbReference type="KEGG" id="pseb:EOK75_01985"/>
<dbReference type="GO" id="GO:0020037">
    <property type="term" value="F:heme binding"/>
    <property type="evidence" value="ECO:0007669"/>
    <property type="project" value="InterPro"/>
</dbReference>
<sequence length="112" mass="11764">MPNRSDGRAFFAESCTSCHGPSGRGDGIISKDLPVAPTDLTTLSRTNGGTFPATRALAYIWGDPTQSHLARVMPQFGGAMADDLVPVKLDGVYTPTPRALAGLLAYLESIQG</sequence>
<keyword evidence="1 4" id="KW-0349">Heme</keyword>
<proteinExistence type="predicted"/>
<evidence type="ECO:0000259" key="5">
    <source>
        <dbReference type="PROSITE" id="PS51007"/>
    </source>
</evidence>
<evidence type="ECO:0000256" key="1">
    <source>
        <dbReference type="ARBA" id="ARBA00022617"/>
    </source>
</evidence>
<keyword evidence="3 4" id="KW-0408">Iron</keyword>
<keyword evidence="7" id="KW-1185">Reference proteome</keyword>
<feature type="domain" description="Cytochrome c" evidence="5">
    <location>
        <begin position="2"/>
        <end position="96"/>
    </location>
</feature>
<evidence type="ECO:0000256" key="2">
    <source>
        <dbReference type="ARBA" id="ARBA00022723"/>
    </source>
</evidence>